<dbReference type="AlphaFoldDB" id="A0A7W3FL76"/>
<dbReference type="PROSITE" id="PS01081">
    <property type="entry name" value="HTH_TETR_1"/>
    <property type="match status" value="1"/>
</dbReference>
<dbReference type="PRINTS" id="PR00455">
    <property type="entry name" value="HTHTETR"/>
</dbReference>
<dbReference type="Pfam" id="PF14246">
    <property type="entry name" value="TetR_C_7"/>
    <property type="match status" value="1"/>
</dbReference>
<proteinExistence type="predicted"/>
<dbReference type="InterPro" id="IPR001647">
    <property type="entry name" value="HTH_TetR"/>
</dbReference>
<dbReference type="Gene3D" id="1.10.357.10">
    <property type="entry name" value="Tetracycline Repressor, domain 2"/>
    <property type="match status" value="1"/>
</dbReference>
<dbReference type="InterPro" id="IPR039536">
    <property type="entry name" value="TetR_C_Proteobacteria"/>
</dbReference>
<comment type="caution">
    <text evidence="6">The sequence shown here is derived from an EMBL/GenBank/DDBJ whole genome shotgun (WGS) entry which is preliminary data.</text>
</comment>
<dbReference type="PANTHER" id="PTHR30055:SF224">
    <property type="entry name" value="TRANSCRIPTIONAL REGULATOR TETR FAMILY"/>
    <property type="match status" value="1"/>
</dbReference>
<sequence>MSHPDRPTRLTDRKRADILSAAVAEFRTFGFAGTSMDRIAATAGVSKRTVYNHFASKDELFTAILWQLWEASQAVDVAAYAPSRPLREQLLGFTAQKMRLMSDASFIDLSRVAMAELVHAPERARAMMDKLAEKEEGLTGWIRAAQADGRLRGDIAPVDAAHQLQGMLKAFAFWPQVTMGQAPLAPEAQQRLMEDCVDMFLALRATAER</sequence>
<dbReference type="PROSITE" id="PS50977">
    <property type="entry name" value="HTH_TETR_2"/>
    <property type="match status" value="1"/>
</dbReference>
<dbReference type="SUPFAM" id="SSF46689">
    <property type="entry name" value="Homeodomain-like"/>
    <property type="match status" value="1"/>
</dbReference>
<feature type="DNA-binding region" description="H-T-H motif" evidence="4">
    <location>
        <begin position="35"/>
        <end position="54"/>
    </location>
</feature>
<dbReference type="Gene3D" id="1.10.10.60">
    <property type="entry name" value="Homeodomain-like"/>
    <property type="match status" value="1"/>
</dbReference>
<dbReference type="InterPro" id="IPR023772">
    <property type="entry name" value="DNA-bd_HTH_TetR-type_CS"/>
</dbReference>
<dbReference type="InterPro" id="IPR050109">
    <property type="entry name" value="HTH-type_TetR-like_transc_reg"/>
</dbReference>
<dbReference type="Pfam" id="PF00440">
    <property type="entry name" value="TetR_N"/>
    <property type="match status" value="1"/>
</dbReference>
<dbReference type="RefSeq" id="WP_182338690.1">
    <property type="nucleotide sequence ID" value="NZ_JACGXS010000002.1"/>
</dbReference>
<accession>A0A7W3FL76</accession>
<keyword evidence="7" id="KW-1185">Reference proteome</keyword>
<protein>
    <submittedName>
        <fullName evidence="6">TetR/AcrR family transcriptional regulator</fullName>
    </submittedName>
</protein>
<name>A0A7W3FL76_9GAMM</name>
<dbReference type="Proteomes" id="UP000547058">
    <property type="component" value="Unassembled WGS sequence"/>
</dbReference>
<reference evidence="6 7" key="1">
    <citation type="submission" date="2020-08" db="EMBL/GenBank/DDBJ databases">
        <title>Stenotrophomonas tumulicola JCM 30961.</title>
        <authorList>
            <person name="Deng Y."/>
        </authorList>
    </citation>
    <scope>NUCLEOTIDE SEQUENCE [LARGE SCALE GENOMIC DNA]</scope>
    <source>
        <strain evidence="6 7">JCM 30961</strain>
    </source>
</reference>
<dbReference type="InterPro" id="IPR009057">
    <property type="entry name" value="Homeodomain-like_sf"/>
</dbReference>
<feature type="domain" description="HTH tetR-type" evidence="5">
    <location>
        <begin position="12"/>
        <end position="72"/>
    </location>
</feature>
<dbReference type="InterPro" id="IPR036271">
    <property type="entry name" value="Tet_transcr_reg_TetR-rel_C_sf"/>
</dbReference>
<dbReference type="GO" id="GO:0000976">
    <property type="term" value="F:transcription cis-regulatory region binding"/>
    <property type="evidence" value="ECO:0007669"/>
    <property type="project" value="TreeGrafter"/>
</dbReference>
<dbReference type="FunFam" id="1.10.10.60:FF:000141">
    <property type="entry name" value="TetR family transcriptional regulator"/>
    <property type="match status" value="1"/>
</dbReference>
<dbReference type="GO" id="GO:0003700">
    <property type="term" value="F:DNA-binding transcription factor activity"/>
    <property type="evidence" value="ECO:0007669"/>
    <property type="project" value="TreeGrafter"/>
</dbReference>
<dbReference type="PANTHER" id="PTHR30055">
    <property type="entry name" value="HTH-TYPE TRANSCRIPTIONAL REGULATOR RUTR"/>
    <property type="match status" value="1"/>
</dbReference>
<evidence type="ECO:0000256" key="1">
    <source>
        <dbReference type="ARBA" id="ARBA00023015"/>
    </source>
</evidence>
<evidence type="ECO:0000256" key="3">
    <source>
        <dbReference type="ARBA" id="ARBA00023163"/>
    </source>
</evidence>
<evidence type="ECO:0000256" key="4">
    <source>
        <dbReference type="PROSITE-ProRule" id="PRU00335"/>
    </source>
</evidence>
<keyword evidence="3" id="KW-0804">Transcription</keyword>
<evidence type="ECO:0000313" key="7">
    <source>
        <dbReference type="Proteomes" id="UP000547058"/>
    </source>
</evidence>
<evidence type="ECO:0000259" key="5">
    <source>
        <dbReference type="PROSITE" id="PS50977"/>
    </source>
</evidence>
<keyword evidence="2 4" id="KW-0238">DNA-binding</keyword>
<gene>
    <name evidence="6" type="ORF">H4O11_07055</name>
</gene>
<dbReference type="SUPFAM" id="SSF48498">
    <property type="entry name" value="Tetracyclin repressor-like, C-terminal domain"/>
    <property type="match status" value="1"/>
</dbReference>
<evidence type="ECO:0000256" key="2">
    <source>
        <dbReference type="ARBA" id="ARBA00023125"/>
    </source>
</evidence>
<keyword evidence="1" id="KW-0805">Transcription regulation</keyword>
<organism evidence="6 7">
    <name type="scientific">Stenotrophomonas tumulicola</name>
    <dbReference type="NCBI Taxonomy" id="1685415"/>
    <lineage>
        <taxon>Bacteria</taxon>
        <taxon>Pseudomonadati</taxon>
        <taxon>Pseudomonadota</taxon>
        <taxon>Gammaproteobacteria</taxon>
        <taxon>Lysobacterales</taxon>
        <taxon>Lysobacteraceae</taxon>
        <taxon>Stenotrophomonas</taxon>
    </lineage>
</organism>
<dbReference type="EMBL" id="JACGXS010000002">
    <property type="protein sequence ID" value="MBA8681569.1"/>
    <property type="molecule type" value="Genomic_DNA"/>
</dbReference>
<evidence type="ECO:0000313" key="6">
    <source>
        <dbReference type="EMBL" id="MBA8681569.1"/>
    </source>
</evidence>